<dbReference type="Pfam" id="PF00903">
    <property type="entry name" value="Glyoxalase"/>
    <property type="match status" value="1"/>
</dbReference>
<dbReference type="CDD" id="cd07246">
    <property type="entry name" value="VOC_like"/>
    <property type="match status" value="1"/>
</dbReference>
<comment type="caution">
    <text evidence="2">The sequence shown here is derived from an EMBL/GenBank/DDBJ whole genome shotgun (WGS) entry which is preliminary data.</text>
</comment>
<gene>
    <name evidence="2" type="ORF">FHS03_004460</name>
</gene>
<proteinExistence type="predicted"/>
<evidence type="ECO:0000313" key="2">
    <source>
        <dbReference type="EMBL" id="MBB3121382.1"/>
    </source>
</evidence>
<reference evidence="2 3" key="1">
    <citation type="submission" date="2020-08" db="EMBL/GenBank/DDBJ databases">
        <title>Genomic Encyclopedia of Type Strains, Phase III (KMG-III): the genomes of soil and plant-associated and newly described type strains.</title>
        <authorList>
            <person name="Whitman W."/>
        </authorList>
    </citation>
    <scope>NUCLEOTIDE SEQUENCE [LARGE SCALE GENOMIC DNA]</scope>
    <source>
        <strain evidence="2 3">CECT 8897</strain>
    </source>
</reference>
<dbReference type="PANTHER" id="PTHR34109:SF1">
    <property type="entry name" value="VOC DOMAIN-CONTAINING PROTEIN"/>
    <property type="match status" value="1"/>
</dbReference>
<organism evidence="2 3">
    <name type="scientific">Pseudoduganella violacea</name>
    <dbReference type="NCBI Taxonomy" id="1715466"/>
    <lineage>
        <taxon>Bacteria</taxon>
        <taxon>Pseudomonadati</taxon>
        <taxon>Pseudomonadota</taxon>
        <taxon>Betaproteobacteria</taxon>
        <taxon>Burkholderiales</taxon>
        <taxon>Oxalobacteraceae</taxon>
        <taxon>Telluria group</taxon>
        <taxon>Pseudoduganella</taxon>
    </lineage>
</organism>
<dbReference type="Gene3D" id="3.30.720.120">
    <property type="match status" value="1"/>
</dbReference>
<dbReference type="RefSeq" id="WP_183443106.1">
    <property type="nucleotide sequence ID" value="NZ_JACHXD010000016.1"/>
</dbReference>
<name>A0A7W5BDY9_9BURK</name>
<evidence type="ECO:0000259" key="1">
    <source>
        <dbReference type="PROSITE" id="PS51819"/>
    </source>
</evidence>
<dbReference type="SUPFAM" id="SSF54593">
    <property type="entry name" value="Glyoxalase/Bleomycin resistance protein/Dihydroxybiphenyl dioxygenase"/>
    <property type="match status" value="1"/>
</dbReference>
<dbReference type="EMBL" id="JACHXD010000016">
    <property type="protein sequence ID" value="MBB3121382.1"/>
    <property type="molecule type" value="Genomic_DNA"/>
</dbReference>
<protein>
    <submittedName>
        <fullName evidence="2">Putative glyoxalase superfamily protein PhnB</fullName>
    </submittedName>
</protein>
<keyword evidence="3" id="KW-1185">Reference proteome</keyword>
<dbReference type="AlphaFoldDB" id="A0A7W5BDY9"/>
<dbReference type="InterPro" id="IPR029068">
    <property type="entry name" value="Glyas_Bleomycin-R_OHBP_Dase"/>
</dbReference>
<dbReference type="InterPro" id="IPR037523">
    <property type="entry name" value="VOC_core"/>
</dbReference>
<sequence length="148" mass="16283">MIHELFAYLCVSDAKQAIAFYTDAFGAKEKFRLTEPSGRVGHAELDFGGTIVMLSDEFPECDIASPRTIGGTPVTIHLHVDDADATIRRAIEVGATLERAPADAFYGERSGVVRDPFGHRWNIGHSIEEVSPEEMQRRYTALMEQGAG</sequence>
<dbReference type="PROSITE" id="PS51819">
    <property type="entry name" value="VOC"/>
    <property type="match status" value="1"/>
</dbReference>
<feature type="domain" description="VOC" evidence="1">
    <location>
        <begin position="1"/>
        <end position="126"/>
    </location>
</feature>
<dbReference type="Gene3D" id="3.30.720.110">
    <property type="match status" value="1"/>
</dbReference>
<dbReference type="Proteomes" id="UP000541535">
    <property type="component" value="Unassembled WGS sequence"/>
</dbReference>
<accession>A0A7W5BDY9</accession>
<evidence type="ECO:0000313" key="3">
    <source>
        <dbReference type="Proteomes" id="UP000541535"/>
    </source>
</evidence>
<dbReference type="InterPro" id="IPR004360">
    <property type="entry name" value="Glyas_Fos-R_dOase_dom"/>
</dbReference>
<dbReference type="PANTHER" id="PTHR34109">
    <property type="entry name" value="BNAUNNG04460D PROTEIN-RELATED"/>
    <property type="match status" value="1"/>
</dbReference>